<dbReference type="PANTHER" id="PTHR46575:SF1">
    <property type="entry name" value="AMYLOID PROTEIN-BINDING PROTEIN 2"/>
    <property type="match status" value="1"/>
</dbReference>
<dbReference type="FunCoup" id="A0A6P8ZJC1">
    <property type="interactions" value="1243"/>
</dbReference>
<reference evidence="2" key="1">
    <citation type="submission" date="2025-08" db="UniProtKB">
        <authorList>
            <consortium name="RefSeq"/>
        </authorList>
    </citation>
    <scope>IDENTIFICATION</scope>
    <source>
        <tissue evidence="2">Total insect</tissue>
    </source>
</reference>
<keyword evidence="1" id="KW-1185">Reference proteome</keyword>
<dbReference type="GO" id="GO:0031462">
    <property type="term" value="C:Cul2-RING ubiquitin ligase complex"/>
    <property type="evidence" value="ECO:0007669"/>
    <property type="project" value="TreeGrafter"/>
</dbReference>
<dbReference type="AlphaFoldDB" id="A0A6P8ZJC1"/>
<dbReference type="Gene3D" id="1.25.40.10">
    <property type="entry name" value="Tetratricopeptide repeat domain"/>
    <property type="match status" value="3"/>
</dbReference>
<dbReference type="SUPFAM" id="SSF48452">
    <property type="entry name" value="TPR-like"/>
    <property type="match status" value="2"/>
</dbReference>
<dbReference type="GeneID" id="117641687"/>
<organism evidence="2">
    <name type="scientific">Thrips palmi</name>
    <name type="common">Melon thrips</name>
    <dbReference type="NCBI Taxonomy" id="161013"/>
    <lineage>
        <taxon>Eukaryota</taxon>
        <taxon>Metazoa</taxon>
        <taxon>Ecdysozoa</taxon>
        <taxon>Arthropoda</taxon>
        <taxon>Hexapoda</taxon>
        <taxon>Insecta</taxon>
        <taxon>Pterygota</taxon>
        <taxon>Neoptera</taxon>
        <taxon>Paraneoptera</taxon>
        <taxon>Thysanoptera</taxon>
        <taxon>Terebrantia</taxon>
        <taxon>Thripoidea</taxon>
        <taxon>Thripidae</taxon>
        <taxon>Thrips</taxon>
    </lineage>
</organism>
<dbReference type="GO" id="GO:1990756">
    <property type="term" value="F:ubiquitin-like ligase-substrate adaptor activity"/>
    <property type="evidence" value="ECO:0007669"/>
    <property type="project" value="TreeGrafter"/>
</dbReference>
<dbReference type="Proteomes" id="UP000515158">
    <property type="component" value="Unplaced"/>
</dbReference>
<dbReference type="RefSeq" id="XP_034235094.1">
    <property type="nucleotide sequence ID" value="XM_034379203.1"/>
</dbReference>
<proteinExistence type="predicted"/>
<dbReference type="GO" id="GO:0043161">
    <property type="term" value="P:proteasome-mediated ubiquitin-dependent protein catabolic process"/>
    <property type="evidence" value="ECO:0007669"/>
    <property type="project" value="TreeGrafter"/>
</dbReference>
<dbReference type="OrthoDB" id="7103806at2759"/>
<dbReference type="PANTHER" id="PTHR46575">
    <property type="entry name" value="AMYLOID PROTEIN-BINDING PROTEIN 2"/>
    <property type="match status" value="1"/>
</dbReference>
<dbReference type="InterPro" id="IPR042476">
    <property type="entry name" value="APPBP2"/>
</dbReference>
<dbReference type="Pfam" id="PF13424">
    <property type="entry name" value="TPR_12"/>
    <property type="match status" value="1"/>
</dbReference>
<protein>
    <submittedName>
        <fullName evidence="2">Amyloid protein-binding protein 2-like isoform X1</fullName>
    </submittedName>
</protein>
<dbReference type="GO" id="GO:0006886">
    <property type="term" value="P:intracellular protein transport"/>
    <property type="evidence" value="ECO:0007669"/>
    <property type="project" value="InterPro"/>
</dbReference>
<dbReference type="InterPro" id="IPR019734">
    <property type="entry name" value="TPR_rpt"/>
</dbReference>
<name>A0A6P8ZJC1_THRPL</name>
<dbReference type="KEGG" id="tpal:117641687"/>
<dbReference type="SMART" id="SM00028">
    <property type="entry name" value="TPR"/>
    <property type="match status" value="4"/>
</dbReference>
<sequence>MAVTSRSLYDLSSSVIVTSFYSFKSELKSIPEHISCDIYFKLYEEKKICVLGLELIDLNIFYKMLKVTHRKTQLLQCFQTLMDHGFNISMELSNAYASKCLHSQMCSALQQTIDLGLTLGEFLNDAGWQKDSEVVLIHCRDLCLSAPQTPTSLRKTLDCYHNLLNVQVASNLLPEATSTYQEIKKLIHTLRKMDELPNLAALYDEISSYFVTISEFNEALKWSAESLRELVPGLPASTTVNILRQLAHICFMRGQSKKAGVLIRQALRIANEVYEPSDHRLPDVIIDYGNILLNDDAVCFCPEDPTGAGNNHSVEVLSKALEMRKAIYGHKNIYVAFALEELANALYWNEKYVRARECIEESISIQEAILPPNHPLLASSLGVKGLILEGLAFEEDPSIPDNSLLLEAEKLHITTLELTIKARGINSEETAHCYHELGSFYHLIEKYKEAEALLLQADAVKEKIFGTEYGDRVSSLSTLACLYVDLDQYHKAEELYLRSIETTSIAGIKFYGETYSGLREDYEGLVHCYEQLGNTERMNHYITTLSHWEAVRRHLSVQNNCKDLEESGPIVPLPDLLNYCFKD</sequence>
<gene>
    <name evidence="2" type="primary">LOC117641687</name>
</gene>
<dbReference type="InParanoid" id="A0A6P8ZJC1"/>
<evidence type="ECO:0000313" key="1">
    <source>
        <dbReference type="Proteomes" id="UP000515158"/>
    </source>
</evidence>
<accession>A0A6P8ZJC1</accession>
<evidence type="ECO:0000313" key="2">
    <source>
        <dbReference type="RefSeq" id="XP_034235094.1"/>
    </source>
</evidence>
<dbReference type="InterPro" id="IPR011990">
    <property type="entry name" value="TPR-like_helical_dom_sf"/>
</dbReference>
<dbReference type="Pfam" id="PF13374">
    <property type="entry name" value="TPR_10"/>
    <property type="match status" value="1"/>
</dbReference>